<evidence type="ECO:0000256" key="1">
    <source>
        <dbReference type="SAM" id="MobiDB-lite"/>
    </source>
</evidence>
<organism evidence="2">
    <name type="scientific">Chromera velia CCMP2878</name>
    <dbReference type="NCBI Taxonomy" id="1169474"/>
    <lineage>
        <taxon>Eukaryota</taxon>
        <taxon>Sar</taxon>
        <taxon>Alveolata</taxon>
        <taxon>Colpodellida</taxon>
        <taxon>Chromeraceae</taxon>
        <taxon>Chromera</taxon>
    </lineage>
</organism>
<gene>
    <name evidence="2" type="ORF">Cvel_34959.t2</name>
</gene>
<feature type="compositionally biased region" description="Acidic residues" evidence="1">
    <location>
        <begin position="11"/>
        <end position="23"/>
    </location>
</feature>
<feature type="compositionally biased region" description="Acidic residues" evidence="1">
    <location>
        <begin position="34"/>
        <end position="53"/>
    </location>
</feature>
<reference evidence="2" key="1">
    <citation type="submission" date="2014-11" db="EMBL/GenBank/DDBJ databases">
        <title>Molecular phylogeny of cliff fern family Woodsiaceae with morphological implications.</title>
        <authorList>
            <person name="Shao Y.-Z."/>
            <person name="Wei R."/>
            <person name="Zhang X.-C."/>
        </authorList>
    </citation>
    <scope>NUCLEOTIDE SEQUENCE</scope>
</reference>
<name>A0A0K6SAE6_9ALVE</name>
<dbReference type="VEuPathDB" id="CryptoDB:Cvel_34959"/>
<feature type="compositionally biased region" description="Basic and acidic residues" evidence="1">
    <location>
        <begin position="24"/>
        <end position="33"/>
    </location>
</feature>
<feature type="region of interest" description="Disordered" evidence="1">
    <location>
        <begin position="1"/>
        <end position="59"/>
    </location>
</feature>
<sequence>MTLNTLKCSVDDEEDDDEEEDKDVDGSELKIPKEEEEDSEKEDKEDSEDEENSGDGTGTILHRQETIEFILAFRPVTLSLRLSLHLSPFLSLSLSIGSCYCCVLTQHTLSLPLPPPCAGIRILSHNRQALGPDIGVGLGRGRVSALPVSLSR</sequence>
<dbReference type="EMBL" id="CDMZ01004812">
    <property type="protein sequence ID" value="CUC10624.1"/>
    <property type="molecule type" value="Genomic_DNA"/>
</dbReference>
<accession>A0A0K6SAE6</accession>
<protein>
    <submittedName>
        <fullName evidence="2">Uncharacterized protein</fullName>
    </submittedName>
</protein>
<evidence type="ECO:0000313" key="2">
    <source>
        <dbReference type="EMBL" id="CUC10624.1"/>
    </source>
</evidence>
<proteinExistence type="predicted"/>
<dbReference type="AlphaFoldDB" id="A0A0K6SAE6"/>